<dbReference type="Proteomes" id="UP001220256">
    <property type="component" value="Unassembled WGS sequence"/>
</dbReference>
<organism evidence="1 2">
    <name type="scientific">Penicillium chrysogenum</name>
    <name type="common">Penicillium notatum</name>
    <dbReference type="NCBI Taxonomy" id="5076"/>
    <lineage>
        <taxon>Eukaryota</taxon>
        <taxon>Fungi</taxon>
        <taxon>Dikarya</taxon>
        <taxon>Ascomycota</taxon>
        <taxon>Pezizomycotina</taxon>
        <taxon>Eurotiomycetes</taxon>
        <taxon>Eurotiomycetidae</taxon>
        <taxon>Eurotiales</taxon>
        <taxon>Aspergillaceae</taxon>
        <taxon>Penicillium</taxon>
        <taxon>Penicillium chrysogenum species complex</taxon>
    </lineage>
</organism>
<reference evidence="1 2" key="1">
    <citation type="journal article" date="2023" name="IMA Fungus">
        <title>Comparative genomic study of the Penicillium genus elucidates a diverse pangenome and 15 lateral gene transfer events.</title>
        <authorList>
            <person name="Petersen C."/>
            <person name="Sorensen T."/>
            <person name="Nielsen M.R."/>
            <person name="Sondergaard T.E."/>
            <person name="Sorensen J.L."/>
            <person name="Fitzpatrick D.A."/>
            <person name="Frisvad J.C."/>
            <person name="Nielsen K.L."/>
        </authorList>
    </citation>
    <scope>NUCLEOTIDE SEQUENCE [LARGE SCALE GENOMIC DNA]</scope>
    <source>
        <strain evidence="1 2">IBT 3361</strain>
    </source>
</reference>
<proteinExistence type="predicted"/>
<comment type="caution">
    <text evidence="1">The sequence shown here is derived from an EMBL/GenBank/DDBJ whole genome shotgun (WGS) entry which is preliminary data.</text>
</comment>
<accession>A0ABQ8WGG6</accession>
<dbReference type="EMBL" id="JAPVEB010000003">
    <property type="protein sequence ID" value="KAJ5269046.1"/>
    <property type="molecule type" value="Genomic_DNA"/>
</dbReference>
<keyword evidence="2" id="KW-1185">Reference proteome</keyword>
<name>A0ABQ8WGG6_PENCH</name>
<gene>
    <name evidence="1" type="ORF">N7505_004804</name>
</gene>
<sequence>MKNHSDNPFGLAASPGSDHLLHISCWRKNEFDGKTIYAFVHKFMGKAIAEAKSVSVFNEYDILRFIHLNCDGRLPKGATQKLSRSFQRNV</sequence>
<evidence type="ECO:0000313" key="2">
    <source>
        <dbReference type="Proteomes" id="UP001220256"/>
    </source>
</evidence>
<evidence type="ECO:0000313" key="1">
    <source>
        <dbReference type="EMBL" id="KAJ5269046.1"/>
    </source>
</evidence>
<protein>
    <submittedName>
        <fullName evidence="1">Uncharacterized protein</fullName>
    </submittedName>
</protein>